<evidence type="ECO:0000313" key="7">
    <source>
        <dbReference type="Proteomes" id="UP000267164"/>
    </source>
</evidence>
<evidence type="ECO:0000256" key="3">
    <source>
        <dbReference type="ARBA" id="ARBA00022723"/>
    </source>
</evidence>
<comment type="cofactor">
    <cofactor evidence="1">
        <name>[4Fe-4S] cluster</name>
        <dbReference type="ChEBI" id="CHEBI:49883"/>
    </cofactor>
</comment>
<dbReference type="EMBL" id="CP032568">
    <property type="protein sequence ID" value="AYF79100.1"/>
    <property type="molecule type" value="Genomic_DNA"/>
</dbReference>
<dbReference type="Proteomes" id="UP000267164">
    <property type="component" value="Chromosome"/>
</dbReference>
<protein>
    <submittedName>
        <fullName evidence="6">Radical SAM protein</fullName>
    </submittedName>
</protein>
<dbReference type="InterPro" id="IPR034532">
    <property type="entry name" value="OxsB-like"/>
</dbReference>
<keyword evidence="4" id="KW-0408">Iron</keyword>
<gene>
    <name evidence="6" type="ORF">D7D52_16995</name>
</gene>
<reference evidence="6 7" key="1">
    <citation type="submission" date="2018-09" db="EMBL/GenBank/DDBJ databases">
        <title>Nocardia yunnanensis sp. nov., an actinomycete isolated from a soil sample.</title>
        <authorList>
            <person name="Zhang J."/>
        </authorList>
    </citation>
    <scope>NUCLEOTIDE SEQUENCE [LARGE SCALE GENOMIC DNA]</scope>
    <source>
        <strain evidence="6 7">CFHS0054</strain>
    </source>
</reference>
<dbReference type="PANTHER" id="PTHR43409">
    <property type="entry name" value="ANAEROBIC MAGNESIUM-PROTOPORPHYRIN IX MONOMETHYL ESTER CYCLASE-RELATED"/>
    <property type="match status" value="1"/>
</dbReference>
<dbReference type="InterPro" id="IPR058240">
    <property type="entry name" value="rSAM_sf"/>
</dbReference>
<accession>A0A386ZPL4</accession>
<dbReference type="GO" id="GO:0051536">
    <property type="term" value="F:iron-sulfur cluster binding"/>
    <property type="evidence" value="ECO:0007669"/>
    <property type="project" value="UniProtKB-KW"/>
</dbReference>
<evidence type="ECO:0000256" key="1">
    <source>
        <dbReference type="ARBA" id="ARBA00001966"/>
    </source>
</evidence>
<keyword evidence="2" id="KW-0949">S-adenosyl-L-methionine</keyword>
<dbReference type="SFLD" id="SFLDG01082">
    <property type="entry name" value="B12-binding_domain_containing"/>
    <property type="match status" value="1"/>
</dbReference>
<organism evidence="6 7">
    <name type="scientific">Nocardia yunnanensis</name>
    <dbReference type="NCBI Taxonomy" id="2382165"/>
    <lineage>
        <taxon>Bacteria</taxon>
        <taxon>Bacillati</taxon>
        <taxon>Actinomycetota</taxon>
        <taxon>Actinomycetes</taxon>
        <taxon>Mycobacteriales</taxon>
        <taxon>Nocardiaceae</taxon>
        <taxon>Nocardia</taxon>
    </lineage>
</organism>
<evidence type="ECO:0000256" key="5">
    <source>
        <dbReference type="ARBA" id="ARBA00023014"/>
    </source>
</evidence>
<evidence type="ECO:0000256" key="4">
    <source>
        <dbReference type="ARBA" id="ARBA00023004"/>
    </source>
</evidence>
<dbReference type="PANTHER" id="PTHR43409:SF7">
    <property type="entry name" value="BLL1977 PROTEIN"/>
    <property type="match status" value="1"/>
</dbReference>
<dbReference type="AlphaFoldDB" id="A0A386ZPL4"/>
<evidence type="ECO:0000313" key="6">
    <source>
        <dbReference type="EMBL" id="AYF79100.1"/>
    </source>
</evidence>
<dbReference type="InterPro" id="IPR051198">
    <property type="entry name" value="BchE-like"/>
</dbReference>
<keyword evidence="3" id="KW-0479">Metal-binding</keyword>
<dbReference type="GO" id="GO:0005829">
    <property type="term" value="C:cytosol"/>
    <property type="evidence" value="ECO:0007669"/>
    <property type="project" value="TreeGrafter"/>
</dbReference>
<dbReference type="InterPro" id="IPR007197">
    <property type="entry name" value="rSAM"/>
</dbReference>
<evidence type="ECO:0000256" key="2">
    <source>
        <dbReference type="ARBA" id="ARBA00022691"/>
    </source>
</evidence>
<sequence length="597" mass="65390">MHRFQRPEVLLAALYHPENFPLPRFPLAISDLARATRATLCGRVRLMDMQLGVTLEELLASIAAGVDVLGISATFGQHDLLATVLDTVADMEDRPVTIAGGSLVARTEKLLLADYPWLLIARGAGEPTIADTVAHWHDDIDQAQIRGIGFAGAAFGEGTLTVGRYRHTANVANRALTDFLPELDLLAPTLARGGVAQLEASRGCTNTCSFCPRGHKGSHTGCAPVDLDWMVGAISGIFDHFPDRSRTLYLVDEEFIGAGPDAAHRALELAATVAGHGMAWESSCRIDQVVDPAQDRAWHIERAAMWRQLCRDGCRRCLFGVESGVTSILDRFHKETTGEQNALAIRTLSALGVPPRYTYITFDPLMSCTELEETTAFQARTDLLLKPCPELTPAQIVDGVRDESFVAEHETGRPFYSEISYLLVSMECLIGAAYTRAAHAAGLTGDANPMMGRLDSRFADWRIGVFSGHAQRWIDRNFALDYALKSIEKLIDGQARLVVRAARRVLKNAAFDLLTAMVGMLEVYPLEQPELHAALDGELNVLRDGLFAKLRDQLAGVVEHVCQTLPAADGVFLRDQHRQWSQRTGWDLINAADPCGT</sequence>
<dbReference type="SFLD" id="SFLDS00029">
    <property type="entry name" value="Radical_SAM"/>
    <property type="match status" value="1"/>
</dbReference>
<dbReference type="GO" id="GO:0046872">
    <property type="term" value="F:metal ion binding"/>
    <property type="evidence" value="ECO:0007669"/>
    <property type="project" value="UniProtKB-KW"/>
</dbReference>
<dbReference type="OrthoDB" id="5298546at2"/>
<name>A0A386ZPL4_9NOCA</name>
<keyword evidence="7" id="KW-1185">Reference proteome</keyword>
<dbReference type="SUPFAM" id="SSF102114">
    <property type="entry name" value="Radical SAM enzymes"/>
    <property type="match status" value="1"/>
</dbReference>
<proteinExistence type="predicted"/>
<dbReference type="SFLD" id="SFLDF00430">
    <property type="entry name" value="OxsB-like"/>
    <property type="match status" value="1"/>
</dbReference>
<dbReference type="KEGG" id="nyu:D7D52_16995"/>
<keyword evidence="5" id="KW-0411">Iron-sulfur</keyword>